<name>T1A813_9ZZZZ</name>
<evidence type="ECO:0000256" key="1">
    <source>
        <dbReference type="SAM" id="MobiDB-lite"/>
    </source>
</evidence>
<sequence length="99" mass="11362">ALEKYYLSQPTQEAPTESSKAKELESSIKKQREIVEQTADEVDRLKSKGKLIYENMQLINNIINTAKSLKRFSKEDIEKEFGISVIDVDLKDKTITLDL</sequence>
<protein>
    <submittedName>
        <fullName evidence="2">Fibronectin-binding protein</fullName>
    </submittedName>
</protein>
<proteinExistence type="predicted"/>
<dbReference type="AlphaFoldDB" id="T1A813"/>
<dbReference type="EMBL" id="AUZZ01003496">
    <property type="protein sequence ID" value="EQD56816.1"/>
    <property type="molecule type" value="Genomic_DNA"/>
</dbReference>
<evidence type="ECO:0000313" key="2">
    <source>
        <dbReference type="EMBL" id="EQD56816.1"/>
    </source>
</evidence>
<comment type="caution">
    <text evidence="2">The sequence shown here is derived from an EMBL/GenBank/DDBJ whole genome shotgun (WGS) entry which is preliminary data.</text>
</comment>
<feature type="non-terminal residue" evidence="2">
    <location>
        <position position="1"/>
    </location>
</feature>
<accession>T1A813</accession>
<organism evidence="2">
    <name type="scientific">mine drainage metagenome</name>
    <dbReference type="NCBI Taxonomy" id="410659"/>
    <lineage>
        <taxon>unclassified sequences</taxon>
        <taxon>metagenomes</taxon>
        <taxon>ecological metagenomes</taxon>
    </lineage>
</organism>
<feature type="region of interest" description="Disordered" evidence="1">
    <location>
        <begin position="1"/>
        <end position="25"/>
    </location>
</feature>
<gene>
    <name evidence="2" type="ORF">B2A_05091</name>
</gene>
<feature type="compositionally biased region" description="Polar residues" evidence="1">
    <location>
        <begin position="8"/>
        <end position="18"/>
    </location>
</feature>
<reference evidence="2" key="1">
    <citation type="submission" date="2013-08" db="EMBL/GenBank/DDBJ databases">
        <authorList>
            <person name="Mendez C."/>
            <person name="Richter M."/>
            <person name="Ferrer M."/>
            <person name="Sanchez J."/>
        </authorList>
    </citation>
    <scope>NUCLEOTIDE SEQUENCE</scope>
</reference>
<reference evidence="2" key="2">
    <citation type="journal article" date="2014" name="ISME J.">
        <title>Microbial stratification in low pH oxic and suboxic macroscopic growths along an acid mine drainage.</title>
        <authorList>
            <person name="Mendez-Garcia C."/>
            <person name="Mesa V."/>
            <person name="Sprenger R.R."/>
            <person name="Richter M."/>
            <person name="Diez M.S."/>
            <person name="Solano J."/>
            <person name="Bargiela R."/>
            <person name="Golyshina O.V."/>
            <person name="Manteca A."/>
            <person name="Ramos J.L."/>
            <person name="Gallego J.R."/>
            <person name="Llorente I."/>
            <person name="Martins Dos Santos V.A."/>
            <person name="Jensen O.N."/>
            <person name="Pelaez A.I."/>
            <person name="Sanchez J."/>
            <person name="Ferrer M."/>
        </authorList>
    </citation>
    <scope>NUCLEOTIDE SEQUENCE</scope>
</reference>